<evidence type="ECO:0000256" key="2">
    <source>
        <dbReference type="ARBA" id="ARBA00022679"/>
    </source>
</evidence>
<evidence type="ECO:0000259" key="7">
    <source>
        <dbReference type="PROSITE" id="PS51285"/>
    </source>
</evidence>
<gene>
    <name evidence="8" type="ORF">BO78DRAFT_471506</name>
</gene>
<dbReference type="EMBL" id="KZ826373">
    <property type="protein sequence ID" value="PYI04038.1"/>
    <property type="molecule type" value="Genomic_DNA"/>
</dbReference>
<dbReference type="InterPro" id="IPR011009">
    <property type="entry name" value="Kinase-like_dom_sf"/>
</dbReference>
<evidence type="ECO:0000256" key="1">
    <source>
        <dbReference type="ARBA" id="ARBA00022527"/>
    </source>
</evidence>
<keyword evidence="1" id="KW-0723">Serine/threonine-protein kinase</keyword>
<dbReference type="Gene3D" id="3.30.200.20">
    <property type="entry name" value="Phosphorylase Kinase, domain 1"/>
    <property type="match status" value="1"/>
</dbReference>
<dbReference type="STRING" id="1448318.A0A319EC24"/>
<dbReference type="SUPFAM" id="SSF56112">
    <property type="entry name" value="Protein kinase-like (PK-like)"/>
    <property type="match status" value="1"/>
</dbReference>
<dbReference type="GO" id="GO:0005524">
    <property type="term" value="F:ATP binding"/>
    <property type="evidence" value="ECO:0007669"/>
    <property type="project" value="UniProtKB-KW"/>
</dbReference>
<feature type="domain" description="AGC-kinase C-terminal" evidence="7">
    <location>
        <begin position="371"/>
        <end position="437"/>
    </location>
</feature>
<proteinExistence type="predicted"/>
<dbReference type="AlphaFoldDB" id="A0A319EC24"/>
<dbReference type="Gene3D" id="1.10.510.10">
    <property type="entry name" value="Transferase(Phosphotransferase) domain 1"/>
    <property type="match status" value="1"/>
</dbReference>
<accession>A0A319EC24</accession>
<dbReference type="VEuPathDB" id="FungiDB:BO78DRAFT_471506"/>
<name>A0A319EC24_ASPSB</name>
<dbReference type="PROSITE" id="PS50011">
    <property type="entry name" value="PROTEIN_KINASE_DOM"/>
    <property type="match status" value="1"/>
</dbReference>
<evidence type="ECO:0000256" key="4">
    <source>
        <dbReference type="ARBA" id="ARBA00022777"/>
    </source>
</evidence>
<keyword evidence="2" id="KW-0808">Transferase</keyword>
<keyword evidence="5" id="KW-0067">ATP-binding</keyword>
<dbReference type="InterPro" id="IPR000961">
    <property type="entry name" value="AGC-kinase_C"/>
</dbReference>
<dbReference type="InterPro" id="IPR000719">
    <property type="entry name" value="Prot_kinase_dom"/>
</dbReference>
<dbReference type="Pfam" id="PF00069">
    <property type="entry name" value="Pkinase"/>
    <property type="match status" value="1"/>
</dbReference>
<dbReference type="Proteomes" id="UP000248423">
    <property type="component" value="Unassembled WGS sequence"/>
</dbReference>
<evidence type="ECO:0000256" key="3">
    <source>
        <dbReference type="ARBA" id="ARBA00022741"/>
    </source>
</evidence>
<evidence type="ECO:0000259" key="6">
    <source>
        <dbReference type="PROSITE" id="PS50011"/>
    </source>
</evidence>
<keyword evidence="4 8" id="KW-0418">Kinase</keyword>
<keyword evidence="9" id="KW-1185">Reference proteome</keyword>
<reference evidence="8 9" key="1">
    <citation type="submission" date="2018-02" db="EMBL/GenBank/DDBJ databases">
        <title>The genomes of Aspergillus section Nigri reveals drivers in fungal speciation.</title>
        <authorList>
            <consortium name="DOE Joint Genome Institute"/>
            <person name="Vesth T.C."/>
            <person name="Nybo J."/>
            <person name="Theobald S."/>
            <person name="Brandl J."/>
            <person name="Frisvad J.C."/>
            <person name="Nielsen K.F."/>
            <person name="Lyhne E.K."/>
            <person name="Kogle M.E."/>
            <person name="Kuo A."/>
            <person name="Riley R."/>
            <person name="Clum A."/>
            <person name="Nolan M."/>
            <person name="Lipzen A."/>
            <person name="Salamov A."/>
            <person name="Henrissat B."/>
            <person name="Wiebenga A."/>
            <person name="De vries R.P."/>
            <person name="Grigoriev I.V."/>
            <person name="Mortensen U.H."/>
            <person name="Andersen M.R."/>
            <person name="Baker S.E."/>
        </authorList>
    </citation>
    <scope>NUCLEOTIDE SEQUENCE [LARGE SCALE GENOMIC DNA]</scope>
    <source>
        <strain evidence="8 9">CBS 121057</strain>
    </source>
</reference>
<dbReference type="SMART" id="SM00220">
    <property type="entry name" value="S_TKc"/>
    <property type="match status" value="1"/>
</dbReference>
<dbReference type="PROSITE" id="PS51285">
    <property type="entry name" value="AGC_KINASE_CTER"/>
    <property type="match status" value="1"/>
</dbReference>
<evidence type="ECO:0000313" key="8">
    <source>
        <dbReference type="EMBL" id="PYI04038.1"/>
    </source>
</evidence>
<dbReference type="OrthoDB" id="1278353at2759"/>
<organism evidence="8 9">
    <name type="scientific">Aspergillus sclerotiicarbonarius (strain CBS 121057 / IBT 28362)</name>
    <dbReference type="NCBI Taxonomy" id="1448318"/>
    <lineage>
        <taxon>Eukaryota</taxon>
        <taxon>Fungi</taxon>
        <taxon>Dikarya</taxon>
        <taxon>Ascomycota</taxon>
        <taxon>Pezizomycotina</taxon>
        <taxon>Eurotiomycetes</taxon>
        <taxon>Eurotiomycetidae</taxon>
        <taxon>Eurotiales</taxon>
        <taxon>Aspergillaceae</taxon>
        <taxon>Aspergillus</taxon>
        <taxon>Aspergillus subgen. Circumdati</taxon>
    </lineage>
</organism>
<evidence type="ECO:0000313" key="9">
    <source>
        <dbReference type="Proteomes" id="UP000248423"/>
    </source>
</evidence>
<dbReference type="GO" id="GO:0004674">
    <property type="term" value="F:protein serine/threonine kinase activity"/>
    <property type="evidence" value="ECO:0007669"/>
    <property type="project" value="UniProtKB-KW"/>
</dbReference>
<evidence type="ECO:0000256" key="5">
    <source>
        <dbReference type="ARBA" id="ARBA00022840"/>
    </source>
</evidence>
<protein>
    <submittedName>
        <fullName evidence="8">Kinase-like protein</fullName>
    </submittedName>
</protein>
<feature type="domain" description="Protein kinase" evidence="6">
    <location>
        <begin position="82"/>
        <end position="370"/>
    </location>
</feature>
<dbReference type="PANTHER" id="PTHR24351">
    <property type="entry name" value="RIBOSOMAL PROTEIN S6 KINASE"/>
    <property type="match status" value="1"/>
</dbReference>
<keyword evidence="3" id="KW-0547">Nucleotide-binding</keyword>
<sequence>MDSTNDSVRGILEVTLGQTRDLENHDFRQYEIVFFDTSYIICGASFSDNKRWPYDGRTWRFDVTRPAELQIWLYRHRGRLHSKADTFLGKTTFQPSFTNHEASPVWLNLHGKAGAIKITTKFIPADSPLIFTRHFERMDILSNHSTASMSPTIRCRKKDSDRFYVFIIMRPWEPDYRAENPAAIQINCPFILPLRFALRCSDGRRFLACTYLNYSLSEYLERRDHVDFSEARLFAAQLFCIVECLHGLDITWGRFRPQNIYIDPVGYLAFSNLDIYAAKKVDNYLSPEIQYTKNADWWSFGTILYEILTGHLPPKATDNNYSEALAFPASSNGIPFPKAAEDLLTRLLDLDPLRRLGANGPDEVKSHPFFDEIDWDKLVKKEYVPSFQAPLPQDRWPGGEEFCAEEVKSVWRKEKLRVLSDELLDQFEGFEYVRPGV</sequence>